<dbReference type="EMBL" id="OB660587">
    <property type="protein sequence ID" value="CAD7225499.1"/>
    <property type="molecule type" value="Genomic_DNA"/>
</dbReference>
<dbReference type="PROSITE" id="PS50240">
    <property type="entry name" value="TRYPSIN_DOM"/>
    <property type="match status" value="1"/>
</dbReference>
<accession>A0A7R8W5V9</accession>
<dbReference type="SMART" id="SM00020">
    <property type="entry name" value="Tryp_SPc"/>
    <property type="match status" value="1"/>
</dbReference>
<dbReference type="InterPro" id="IPR018114">
    <property type="entry name" value="TRYPSIN_HIS"/>
</dbReference>
<keyword evidence="5" id="KW-1015">Disulfide bond</keyword>
<dbReference type="InterPro" id="IPR050430">
    <property type="entry name" value="Peptidase_S1"/>
</dbReference>
<dbReference type="GO" id="GO:0006508">
    <property type="term" value="P:proteolysis"/>
    <property type="evidence" value="ECO:0007669"/>
    <property type="project" value="UniProtKB-KW"/>
</dbReference>
<keyword evidence="2" id="KW-0645">Protease</keyword>
<dbReference type="SUPFAM" id="SSF50494">
    <property type="entry name" value="Trypsin-like serine proteases"/>
    <property type="match status" value="1"/>
</dbReference>
<dbReference type="GO" id="GO:0004252">
    <property type="term" value="F:serine-type endopeptidase activity"/>
    <property type="evidence" value="ECO:0007669"/>
    <property type="project" value="InterPro"/>
</dbReference>
<keyword evidence="4" id="KW-0720">Serine protease</keyword>
<organism evidence="6">
    <name type="scientific">Cyprideis torosa</name>
    <dbReference type="NCBI Taxonomy" id="163714"/>
    <lineage>
        <taxon>Eukaryota</taxon>
        <taxon>Metazoa</taxon>
        <taxon>Ecdysozoa</taxon>
        <taxon>Arthropoda</taxon>
        <taxon>Crustacea</taxon>
        <taxon>Oligostraca</taxon>
        <taxon>Ostracoda</taxon>
        <taxon>Podocopa</taxon>
        <taxon>Podocopida</taxon>
        <taxon>Cytherocopina</taxon>
        <taxon>Cytheroidea</taxon>
        <taxon>Cytherideidae</taxon>
        <taxon>Cyprideis</taxon>
    </lineage>
</organism>
<dbReference type="AlphaFoldDB" id="A0A7R8W5V9"/>
<name>A0A7R8W5V9_9CRUS</name>
<dbReference type="InterPro" id="IPR043504">
    <property type="entry name" value="Peptidase_S1_PA_chymotrypsin"/>
</dbReference>
<dbReference type="InterPro" id="IPR001254">
    <property type="entry name" value="Trypsin_dom"/>
</dbReference>
<dbReference type="OrthoDB" id="10059102at2759"/>
<comment type="similarity">
    <text evidence="1">Belongs to the peptidase S1 family.</text>
</comment>
<dbReference type="InterPro" id="IPR001314">
    <property type="entry name" value="Peptidase_S1A"/>
</dbReference>
<dbReference type="PANTHER" id="PTHR24276">
    <property type="entry name" value="POLYSERASE-RELATED"/>
    <property type="match status" value="1"/>
</dbReference>
<keyword evidence="3" id="KW-0378">Hydrolase</keyword>
<dbReference type="PROSITE" id="PS00134">
    <property type="entry name" value="TRYPSIN_HIS"/>
    <property type="match status" value="1"/>
</dbReference>
<evidence type="ECO:0000256" key="3">
    <source>
        <dbReference type="ARBA" id="ARBA00022801"/>
    </source>
</evidence>
<evidence type="ECO:0000256" key="2">
    <source>
        <dbReference type="ARBA" id="ARBA00022670"/>
    </source>
</evidence>
<sequence>MNTRTLFLLCCIWTLQRSESVALLIQQNPCEERVCIIQSDKFLYDNLNVSQGAPLIWGGEEATWSTRLKSIARYSTSDGSHHCGGVILDSWNILTAAHCCDSGGLGLISVGELYLGYTRSAYADYYRIVRTVKHSSFPPLRWSFFSGYWRDRWDNDICLVHLSAPIAETRDVKFARLASRRPHDGTLVTVQGWGRHNYGSSSDTLLTVNVEVRSDDHCSMVASAYNHDVMLCCFVRERDRDACNGDSGGPLFLPRTQEVVGLVSFGSSECGTYGGYTLIPPFLDWVRRNKCLPPVNKTDPHCEPPSPYHMAVVNASTRNVSLKILIGLCYSCLALLATRNK</sequence>
<dbReference type="Pfam" id="PF00089">
    <property type="entry name" value="Trypsin"/>
    <property type="match status" value="1"/>
</dbReference>
<evidence type="ECO:0000256" key="4">
    <source>
        <dbReference type="ARBA" id="ARBA00022825"/>
    </source>
</evidence>
<dbReference type="PANTHER" id="PTHR24276:SF91">
    <property type="entry name" value="AT26814P-RELATED"/>
    <property type="match status" value="1"/>
</dbReference>
<proteinExistence type="inferred from homology"/>
<evidence type="ECO:0000313" key="6">
    <source>
        <dbReference type="EMBL" id="CAD7225499.1"/>
    </source>
</evidence>
<dbReference type="CDD" id="cd00190">
    <property type="entry name" value="Tryp_SPc"/>
    <property type="match status" value="1"/>
</dbReference>
<evidence type="ECO:0000256" key="1">
    <source>
        <dbReference type="ARBA" id="ARBA00007664"/>
    </source>
</evidence>
<dbReference type="InterPro" id="IPR033116">
    <property type="entry name" value="TRYPSIN_SER"/>
</dbReference>
<dbReference type="PROSITE" id="PS00135">
    <property type="entry name" value="TRYPSIN_SER"/>
    <property type="match status" value="1"/>
</dbReference>
<dbReference type="InterPro" id="IPR009003">
    <property type="entry name" value="Peptidase_S1_PA"/>
</dbReference>
<dbReference type="Gene3D" id="2.40.10.10">
    <property type="entry name" value="Trypsin-like serine proteases"/>
    <property type="match status" value="2"/>
</dbReference>
<gene>
    <name evidence="6" type="ORF">CTOB1V02_LOCUS3439</name>
</gene>
<dbReference type="PRINTS" id="PR00722">
    <property type="entry name" value="CHYMOTRYPSIN"/>
</dbReference>
<evidence type="ECO:0000256" key="5">
    <source>
        <dbReference type="ARBA" id="ARBA00023157"/>
    </source>
</evidence>
<protein>
    <submittedName>
        <fullName evidence="6">Uncharacterized protein</fullName>
    </submittedName>
</protein>
<reference evidence="6" key="1">
    <citation type="submission" date="2020-11" db="EMBL/GenBank/DDBJ databases">
        <authorList>
            <person name="Tran Van P."/>
        </authorList>
    </citation>
    <scope>NUCLEOTIDE SEQUENCE</scope>
</reference>